<dbReference type="Gene3D" id="1.25.40.10">
    <property type="entry name" value="Tetratricopeptide repeat domain"/>
    <property type="match status" value="1"/>
</dbReference>
<dbReference type="InterPro" id="IPR016071">
    <property type="entry name" value="Staphylococal_nuclease_OB-fold"/>
</dbReference>
<accession>A0A381W4H0</accession>
<dbReference type="InterPro" id="IPR006597">
    <property type="entry name" value="Sel1-like"/>
</dbReference>
<dbReference type="Gene3D" id="2.40.50.90">
    <property type="match status" value="1"/>
</dbReference>
<sequence length="527" mass="58370">MKKLYLLLILSLLTAQGFAGSCPDGSDPVKSVSDDGTYFVYKCAGGSNNNNSATETSSNTASSVKGSKIEIYDVVFSPNIKEKLLNRIVSKLDYDFSKHKLATNIQDANCRFVINRIAYDLSEAGVIQPWSLAAGAVNIKDGNVDFVNASWRQGGLSLDPSYFKDEMNIKLTADGHFVGKMAYFTHSVGTGEVPKNPLYVTLNKHQRSDAATFKDSKITQARYFIDVEDWAGGVLSISPCKDGIITPKKPKTVKKEVKKVVTEEKSTESKTKKVTPSTQEPTSDSDPIISKVVEVTHGDKFVVNIAEPHELADNYLKVSLRDIDAPDATKSCPKQMEFGVKVRDYVSKKLADATTIKLTNIRKTNTKLIAQVIVDGKDLGDELVEMGYASEEYGFWKPYYCSALTAVQAGQQLFNQDPEMSIFWLERSIVLDPEGSNNTKSTYLLSELYSLMRDDKKSIDYLKQSASLGWLQAMEKLGIGYLNGIGVKQDKNQGKKWLKKAHEQGSQNAEFLYCSSLPKAKQNTCKF</sequence>
<evidence type="ECO:0000256" key="1">
    <source>
        <dbReference type="SAM" id="MobiDB-lite"/>
    </source>
</evidence>
<evidence type="ECO:0000259" key="2">
    <source>
        <dbReference type="Pfam" id="PF00565"/>
    </source>
</evidence>
<dbReference type="SMART" id="SM00671">
    <property type="entry name" value="SEL1"/>
    <property type="match status" value="2"/>
</dbReference>
<feature type="region of interest" description="Disordered" evidence="1">
    <location>
        <begin position="263"/>
        <end position="286"/>
    </location>
</feature>
<dbReference type="SUPFAM" id="SSF50199">
    <property type="entry name" value="Staphylococcal nuclease"/>
    <property type="match status" value="1"/>
</dbReference>
<protein>
    <recommendedName>
        <fullName evidence="2">TNase-like domain-containing protein</fullName>
    </recommendedName>
</protein>
<dbReference type="PROSITE" id="PS51257">
    <property type="entry name" value="PROKAR_LIPOPROTEIN"/>
    <property type="match status" value="1"/>
</dbReference>
<dbReference type="AlphaFoldDB" id="A0A381W4H0"/>
<dbReference type="SUPFAM" id="SSF81901">
    <property type="entry name" value="HCP-like"/>
    <property type="match status" value="1"/>
</dbReference>
<evidence type="ECO:0000313" key="3">
    <source>
        <dbReference type="EMBL" id="SVA47449.1"/>
    </source>
</evidence>
<reference evidence="3" key="1">
    <citation type="submission" date="2018-05" db="EMBL/GenBank/DDBJ databases">
        <authorList>
            <person name="Lanie J.A."/>
            <person name="Ng W.-L."/>
            <person name="Kazmierczak K.M."/>
            <person name="Andrzejewski T.M."/>
            <person name="Davidsen T.M."/>
            <person name="Wayne K.J."/>
            <person name="Tettelin H."/>
            <person name="Glass J.I."/>
            <person name="Rusch D."/>
            <person name="Podicherti R."/>
            <person name="Tsui H.-C.T."/>
            <person name="Winkler M.E."/>
        </authorList>
    </citation>
    <scope>NUCLEOTIDE SEQUENCE</scope>
</reference>
<dbReference type="Pfam" id="PF00565">
    <property type="entry name" value="SNase"/>
    <property type="match status" value="1"/>
</dbReference>
<name>A0A381W4H0_9ZZZZ</name>
<dbReference type="InterPro" id="IPR011990">
    <property type="entry name" value="TPR-like_helical_dom_sf"/>
</dbReference>
<gene>
    <name evidence="3" type="ORF">METZ01_LOCUS100303</name>
</gene>
<dbReference type="InterPro" id="IPR035437">
    <property type="entry name" value="SNase_OB-fold_sf"/>
</dbReference>
<proteinExistence type="predicted"/>
<dbReference type="Pfam" id="PF08238">
    <property type="entry name" value="Sel1"/>
    <property type="match status" value="3"/>
</dbReference>
<organism evidence="3">
    <name type="scientific">marine metagenome</name>
    <dbReference type="NCBI Taxonomy" id="408172"/>
    <lineage>
        <taxon>unclassified sequences</taxon>
        <taxon>metagenomes</taxon>
        <taxon>ecological metagenomes</taxon>
    </lineage>
</organism>
<feature type="domain" description="TNase-like" evidence="2">
    <location>
        <begin position="317"/>
        <end position="397"/>
    </location>
</feature>
<dbReference type="EMBL" id="UINC01010688">
    <property type="protein sequence ID" value="SVA47449.1"/>
    <property type="molecule type" value="Genomic_DNA"/>
</dbReference>